<gene>
    <name evidence="1" type="ORF">HPP92_022095</name>
</gene>
<proteinExistence type="predicted"/>
<dbReference type="AlphaFoldDB" id="A0A835PZX2"/>
<organism evidence="1 2">
    <name type="scientific">Vanilla planifolia</name>
    <name type="common">Vanilla</name>
    <dbReference type="NCBI Taxonomy" id="51239"/>
    <lineage>
        <taxon>Eukaryota</taxon>
        <taxon>Viridiplantae</taxon>
        <taxon>Streptophyta</taxon>
        <taxon>Embryophyta</taxon>
        <taxon>Tracheophyta</taxon>
        <taxon>Spermatophyta</taxon>
        <taxon>Magnoliopsida</taxon>
        <taxon>Liliopsida</taxon>
        <taxon>Asparagales</taxon>
        <taxon>Orchidaceae</taxon>
        <taxon>Vanilloideae</taxon>
        <taxon>Vanilleae</taxon>
        <taxon>Vanilla</taxon>
    </lineage>
</organism>
<dbReference type="Proteomes" id="UP000639772">
    <property type="component" value="Chromosome 12"/>
</dbReference>
<name>A0A835PZX2_VANPL</name>
<reference evidence="1 2" key="1">
    <citation type="journal article" date="2020" name="Nat. Food">
        <title>A phased Vanilla planifolia genome enables genetic improvement of flavour and production.</title>
        <authorList>
            <person name="Hasing T."/>
            <person name="Tang H."/>
            <person name="Brym M."/>
            <person name="Khazi F."/>
            <person name="Huang T."/>
            <person name="Chambers A.H."/>
        </authorList>
    </citation>
    <scope>NUCLEOTIDE SEQUENCE [LARGE SCALE GENOMIC DNA]</scope>
    <source>
        <tissue evidence="1">Leaf</tissue>
    </source>
</reference>
<evidence type="ECO:0000313" key="1">
    <source>
        <dbReference type="EMBL" id="KAG0458967.1"/>
    </source>
</evidence>
<evidence type="ECO:0000313" key="2">
    <source>
        <dbReference type="Proteomes" id="UP000639772"/>
    </source>
</evidence>
<accession>A0A835PZX2</accession>
<sequence>MIRGFPKSPNPQKDLFVYIQMRHDAVNPNMHSFPFVVKACGGPLSISQIHAQTIEFGFNLDVYVSSSLKRN</sequence>
<dbReference type="EMBL" id="JADCNM010000012">
    <property type="protein sequence ID" value="KAG0458967.1"/>
    <property type="molecule type" value="Genomic_DNA"/>
</dbReference>
<comment type="caution">
    <text evidence="1">The sequence shown here is derived from an EMBL/GenBank/DDBJ whole genome shotgun (WGS) entry which is preliminary data.</text>
</comment>
<protein>
    <submittedName>
        <fullName evidence="1">Uncharacterized protein</fullName>
    </submittedName>
</protein>
<dbReference type="OrthoDB" id="1675999at2759"/>